<dbReference type="EMBL" id="CAJNOC010000537">
    <property type="protein sequence ID" value="CAF0773722.1"/>
    <property type="molecule type" value="Genomic_DNA"/>
</dbReference>
<feature type="region of interest" description="Disordered" evidence="1">
    <location>
        <begin position="14"/>
        <end position="33"/>
    </location>
</feature>
<dbReference type="OrthoDB" id="10555246at2759"/>
<feature type="compositionally biased region" description="Low complexity" evidence="1">
    <location>
        <begin position="280"/>
        <end position="296"/>
    </location>
</feature>
<keyword evidence="3" id="KW-1185">Reference proteome</keyword>
<feature type="region of interest" description="Disordered" evidence="1">
    <location>
        <begin position="163"/>
        <end position="219"/>
    </location>
</feature>
<gene>
    <name evidence="2" type="ORF">OXX778_LOCUS5091</name>
</gene>
<protein>
    <submittedName>
        <fullName evidence="2">Uncharacterized protein</fullName>
    </submittedName>
</protein>
<organism evidence="2 3">
    <name type="scientific">Brachionus calyciflorus</name>
    <dbReference type="NCBI Taxonomy" id="104777"/>
    <lineage>
        <taxon>Eukaryota</taxon>
        <taxon>Metazoa</taxon>
        <taxon>Spiralia</taxon>
        <taxon>Gnathifera</taxon>
        <taxon>Rotifera</taxon>
        <taxon>Eurotatoria</taxon>
        <taxon>Monogononta</taxon>
        <taxon>Pseudotrocha</taxon>
        <taxon>Ploima</taxon>
        <taxon>Brachionidae</taxon>
        <taxon>Brachionus</taxon>
    </lineage>
</organism>
<name>A0A813QY36_9BILA</name>
<feature type="compositionally biased region" description="Basic and acidic residues" evidence="1">
    <location>
        <begin position="390"/>
        <end position="399"/>
    </location>
</feature>
<proteinExistence type="predicted"/>
<feature type="compositionally biased region" description="Polar residues" evidence="1">
    <location>
        <begin position="186"/>
        <end position="199"/>
    </location>
</feature>
<feature type="compositionally biased region" description="Polar residues" evidence="1">
    <location>
        <begin position="348"/>
        <end position="364"/>
    </location>
</feature>
<dbReference type="Proteomes" id="UP000663879">
    <property type="component" value="Unassembled WGS sequence"/>
</dbReference>
<dbReference type="AlphaFoldDB" id="A0A813QY36"/>
<sequence length="399" mass="44505">MMNENFDINIQPLSSTSSSYSSSSSSSCSSTTSSSKFIMDATIPKKTNHHTYKPFCKCSYNENNIQENLNLVMGDLKQLCCTFTLLARQIDQVVNKIETKFGNLILDNYSDYATQNSLKTIKNFTKIINSANMPSVETSQKPKSINKINSSNRNENIINEFLSNSNHSNQKALSERKTDSNDYHDQSNVWSVKSDTLQRSKYPRSKSQPAFKDNNCIAPSSTNTNLNKFTMFDTNRMTSSPICTNDKLSNGENSSFYEDQLDNELESIRDNSSNEPVKTNEVSSSIIKKESSPPNSIQKIKPKSTSSNYHVSFNINNAIYTSKQETPIPIPISILKQANQQCKINQNDQQNSSLNTSPLQSSLKKSPGVNFGTGVENEGKNAKSSNSKSVRIDTKTTIL</sequence>
<evidence type="ECO:0000256" key="1">
    <source>
        <dbReference type="SAM" id="MobiDB-lite"/>
    </source>
</evidence>
<comment type="caution">
    <text evidence="2">The sequence shown here is derived from an EMBL/GenBank/DDBJ whole genome shotgun (WGS) entry which is preliminary data.</text>
</comment>
<evidence type="ECO:0000313" key="3">
    <source>
        <dbReference type="Proteomes" id="UP000663879"/>
    </source>
</evidence>
<evidence type="ECO:0000313" key="2">
    <source>
        <dbReference type="EMBL" id="CAF0773722.1"/>
    </source>
</evidence>
<accession>A0A813QY36</accession>
<feature type="compositionally biased region" description="Basic and acidic residues" evidence="1">
    <location>
        <begin position="173"/>
        <end position="185"/>
    </location>
</feature>
<feature type="compositionally biased region" description="Polar residues" evidence="1">
    <location>
        <begin position="163"/>
        <end position="172"/>
    </location>
</feature>
<feature type="region of interest" description="Disordered" evidence="1">
    <location>
        <begin position="348"/>
        <end position="399"/>
    </location>
</feature>
<feature type="region of interest" description="Disordered" evidence="1">
    <location>
        <begin position="267"/>
        <end position="307"/>
    </location>
</feature>
<reference evidence="2" key="1">
    <citation type="submission" date="2021-02" db="EMBL/GenBank/DDBJ databases">
        <authorList>
            <person name="Nowell W R."/>
        </authorList>
    </citation>
    <scope>NUCLEOTIDE SEQUENCE</scope>
    <source>
        <strain evidence="2">Ploen Becks lab</strain>
    </source>
</reference>